<feature type="transmembrane region" description="Helical" evidence="7">
    <location>
        <begin position="481"/>
        <end position="502"/>
    </location>
</feature>
<feature type="transmembrane region" description="Helical" evidence="7">
    <location>
        <begin position="441"/>
        <end position="461"/>
    </location>
</feature>
<dbReference type="PANTHER" id="PTHR23502">
    <property type="entry name" value="MAJOR FACILITATOR SUPERFAMILY"/>
    <property type="match status" value="1"/>
</dbReference>
<evidence type="ECO:0000256" key="2">
    <source>
        <dbReference type="ARBA" id="ARBA00022448"/>
    </source>
</evidence>
<feature type="transmembrane region" description="Helical" evidence="7">
    <location>
        <begin position="198"/>
        <end position="218"/>
    </location>
</feature>
<keyword evidence="3 7" id="KW-0812">Transmembrane</keyword>
<comment type="caution">
    <text evidence="9">The sequence shown here is derived from an EMBL/GenBank/DDBJ whole genome shotgun (WGS) entry which is preliminary data.</text>
</comment>
<keyword evidence="2" id="KW-0813">Transport</keyword>
<evidence type="ECO:0000313" key="9">
    <source>
        <dbReference type="EMBL" id="KAJ3483924.1"/>
    </source>
</evidence>
<dbReference type="AlphaFoldDB" id="A0AAD5V229"/>
<name>A0AAD5V229_9APHY</name>
<dbReference type="GO" id="GO:0005886">
    <property type="term" value="C:plasma membrane"/>
    <property type="evidence" value="ECO:0007669"/>
    <property type="project" value="TreeGrafter"/>
</dbReference>
<feature type="compositionally biased region" description="Polar residues" evidence="6">
    <location>
        <begin position="1"/>
        <end position="11"/>
    </location>
</feature>
<dbReference type="EMBL" id="JANAWD010000209">
    <property type="protein sequence ID" value="KAJ3483924.1"/>
    <property type="molecule type" value="Genomic_DNA"/>
</dbReference>
<feature type="domain" description="Major facilitator superfamily (MFS) profile" evidence="8">
    <location>
        <begin position="133"/>
        <end position="565"/>
    </location>
</feature>
<evidence type="ECO:0000256" key="7">
    <source>
        <dbReference type="SAM" id="Phobius"/>
    </source>
</evidence>
<dbReference type="SUPFAM" id="SSF103473">
    <property type="entry name" value="MFS general substrate transporter"/>
    <property type="match status" value="1"/>
</dbReference>
<feature type="transmembrane region" description="Helical" evidence="7">
    <location>
        <begin position="162"/>
        <end position="186"/>
    </location>
</feature>
<organism evidence="9 10">
    <name type="scientific">Meripilus lineatus</name>
    <dbReference type="NCBI Taxonomy" id="2056292"/>
    <lineage>
        <taxon>Eukaryota</taxon>
        <taxon>Fungi</taxon>
        <taxon>Dikarya</taxon>
        <taxon>Basidiomycota</taxon>
        <taxon>Agaricomycotina</taxon>
        <taxon>Agaricomycetes</taxon>
        <taxon>Polyporales</taxon>
        <taxon>Meripilaceae</taxon>
        <taxon>Meripilus</taxon>
    </lineage>
</organism>
<dbReference type="Proteomes" id="UP001212997">
    <property type="component" value="Unassembled WGS sequence"/>
</dbReference>
<feature type="transmembrane region" description="Helical" evidence="7">
    <location>
        <begin position="287"/>
        <end position="315"/>
    </location>
</feature>
<comment type="subcellular location">
    <subcellularLocation>
        <location evidence="1">Membrane</location>
        <topology evidence="1">Multi-pass membrane protein</topology>
    </subcellularLocation>
</comment>
<dbReference type="GO" id="GO:0000297">
    <property type="term" value="F:spermine transmembrane transporter activity"/>
    <property type="evidence" value="ECO:0007669"/>
    <property type="project" value="TreeGrafter"/>
</dbReference>
<evidence type="ECO:0000256" key="4">
    <source>
        <dbReference type="ARBA" id="ARBA00022989"/>
    </source>
</evidence>
<feature type="transmembrane region" description="Helical" evidence="7">
    <location>
        <begin position="362"/>
        <end position="388"/>
    </location>
</feature>
<feature type="region of interest" description="Disordered" evidence="6">
    <location>
        <begin position="1"/>
        <end position="57"/>
    </location>
</feature>
<dbReference type="Gene3D" id="1.20.1250.20">
    <property type="entry name" value="MFS general substrate transporter like domains"/>
    <property type="match status" value="1"/>
</dbReference>
<feature type="transmembrane region" description="Helical" evidence="7">
    <location>
        <begin position="400"/>
        <end position="420"/>
    </location>
</feature>
<proteinExistence type="predicted"/>
<gene>
    <name evidence="9" type="ORF">NLI96_g5986</name>
</gene>
<dbReference type="Pfam" id="PF07690">
    <property type="entry name" value="MFS_1"/>
    <property type="match status" value="1"/>
</dbReference>
<dbReference type="InterPro" id="IPR011701">
    <property type="entry name" value="MFS"/>
</dbReference>
<reference evidence="9" key="1">
    <citation type="submission" date="2022-07" db="EMBL/GenBank/DDBJ databases">
        <title>Genome Sequence of Physisporinus lineatus.</title>
        <authorList>
            <person name="Buettner E."/>
        </authorList>
    </citation>
    <scope>NUCLEOTIDE SEQUENCE</scope>
    <source>
        <strain evidence="9">VT162</strain>
    </source>
</reference>
<dbReference type="InterPro" id="IPR020846">
    <property type="entry name" value="MFS_dom"/>
</dbReference>
<feature type="transmembrane region" description="Helical" evidence="7">
    <location>
        <begin position="539"/>
        <end position="561"/>
    </location>
</feature>
<keyword evidence="5 7" id="KW-0472">Membrane</keyword>
<protein>
    <recommendedName>
        <fullName evidence="8">Major facilitator superfamily (MFS) profile domain-containing protein</fullName>
    </recommendedName>
</protein>
<feature type="transmembrane region" description="Helical" evidence="7">
    <location>
        <begin position="131"/>
        <end position="150"/>
    </location>
</feature>
<dbReference type="PROSITE" id="PS50850">
    <property type="entry name" value="MFS"/>
    <property type="match status" value="1"/>
</dbReference>
<evidence type="ECO:0000259" key="8">
    <source>
        <dbReference type="PROSITE" id="PS50850"/>
    </source>
</evidence>
<feature type="transmembrane region" description="Helical" evidence="7">
    <location>
        <begin position="255"/>
        <end position="275"/>
    </location>
</feature>
<evidence type="ECO:0000256" key="5">
    <source>
        <dbReference type="ARBA" id="ARBA00023136"/>
    </source>
</evidence>
<sequence length="574" mass="62625">MESFPPSTTPTLAGLDDTYEPTRTTSPGSPVIISKPHPAPSHDPRRPDISFPFETTNIREGGLTDEYRVTSPTGYIAADSNALRPVPTHVSEAPKALKDPEKAAQLEKVKLVTWLENDPEDPRNWSNLYKWYLTGVCAMAVVVTSFSSAVVTGDFEDIQSEFHVGLVVVSLTVSLMVCGFGIGPLIWAPLSELYGRRLVWIIPSVLNIIFNIPCAVAPNIQTLLICRFICGVFSSSPLALAGGTISDIWDNEERGFAIALFAAAPYGGPILGPIIGGFIGENIGWRWILWVNMIFAAVVCLFIFTIPETYAPVLLKWRAVRLRKETGDPNIATEQELFKQSISEMIKETAIRPFEMLATEPILLLLSLYIALIYGLLYAFFFSFPVVFAEDYGWDAGHTGLTFISVWIGLCFALLVTPRLEKYYLACAKAKGGHADPEDRLPGMMIGAPFIPISLFIFGWTAPPAVMPGGGNWVGPVSSGLPFGFGMVTIYFAANAYIIDAFPGFVASALAAKTVVRSGSGAAMPLFITAMYHNLGNGWAASTWAFISIAMIPIPFLFYFYGKRIRALSKRAAA</sequence>
<accession>A0AAD5V229</accession>
<dbReference type="GO" id="GO:0000329">
    <property type="term" value="C:fungal-type vacuole membrane"/>
    <property type="evidence" value="ECO:0007669"/>
    <property type="project" value="TreeGrafter"/>
</dbReference>
<dbReference type="CDD" id="cd17323">
    <property type="entry name" value="MFS_Tpo1_MDR_like"/>
    <property type="match status" value="1"/>
</dbReference>
<dbReference type="FunFam" id="1.20.1250.20:FF:000011">
    <property type="entry name" value="MFS multidrug transporter, putative"/>
    <property type="match status" value="1"/>
</dbReference>
<keyword evidence="4 7" id="KW-1133">Transmembrane helix</keyword>
<evidence type="ECO:0000313" key="10">
    <source>
        <dbReference type="Proteomes" id="UP001212997"/>
    </source>
</evidence>
<evidence type="ECO:0000256" key="3">
    <source>
        <dbReference type="ARBA" id="ARBA00022692"/>
    </source>
</evidence>
<dbReference type="PANTHER" id="PTHR23502:SF132">
    <property type="entry name" value="POLYAMINE TRANSPORTER 2-RELATED"/>
    <property type="match status" value="1"/>
</dbReference>
<evidence type="ECO:0000256" key="1">
    <source>
        <dbReference type="ARBA" id="ARBA00004141"/>
    </source>
</evidence>
<keyword evidence="10" id="KW-1185">Reference proteome</keyword>
<dbReference type="InterPro" id="IPR036259">
    <property type="entry name" value="MFS_trans_sf"/>
</dbReference>
<evidence type="ECO:0000256" key="6">
    <source>
        <dbReference type="SAM" id="MobiDB-lite"/>
    </source>
</evidence>